<dbReference type="PANTHER" id="PTHR43081:SF1">
    <property type="entry name" value="ADENYLATE CYCLASE, TERMINAL-DIFFERENTIATION SPECIFIC"/>
    <property type="match status" value="1"/>
</dbReference>
<reference evidence="4 5" key="1">
    <citation type="journal article" date="2018" name="Genome Biol. Evol.">
        <title>Multiple Roots of Fruiting Body Formation in Amoebozoa.</title>
        <authorList>
            <person name="Hillmann F."/>
            <person name="Forbes G."/>
            <person name="Novohradska S."/>
            <person name="Ferling I."/>
            <person name="Riege K."/>
            <person name="Groth M."/>
            <person name="Westermann M."/>
            <person name="Marz M."/>
            <person name="Spaller T."/>
            <person name="Winckler T."/>
            <person name="Schaap P."/>
            <person name="Glockner G."/>
        </authorList>
    </citation>
    <scope>NUCLEOTIDE SEQUENCE [LARGE SCALE GENOMIC DNA]</scope>
    <source>
        <strain evidence="4 5">Jena</strain>
    </source>
</reference>
<dbReference type="GO" id="GO:0035556">
    <property type="term" value="P:intracellular signal transduction"/>
    <property type="evidence" value="ECO:0007669"/>
    <property type="project" value="InterPro"/>
</dbReference>
<dbReference type="PROSITE" id="PS50125">
    <property type="entry name" value="GUANYLATE_CYCLASE_2"/>
    <property type="match status" value="1"/>
</dbReference>
<sequence>MKDKQLPFAPERENKKLTTASVEQNLSGRPWDDIALHPLALGAKYITILVAKEHSRSRDKVESSFNRVRSRKGNTLIFTSAHDAMRGHTIQVRAFGDGTSSASSSRLPSRDGFFTPKKRNSFSHQLIHNFFSVRNVLTIVMMILMAVCLATISILSHSFEKQIVAALNGDILLGKEEDINHSIDQIWRELDTVMNATNTFLLGEYLPVHVNLTTYDLQNGSLLDAFPRVYSFFLSQVERNIQGTTLEFYWDSGQTMGVEAINGYIDAYEYHLVNGTCFCRGHTIKAGMMIRDVVIPDPNLYYDFELPLSFYTSKYALSQPVCGYKWYTEFYLLFQEGAPNLFPVTRCQYFCNHEGVFVGMYCLSTERRPITLYLQGIIQETPGKLLITSSDGQIVSSSSGTNPFLILKQGVSYASVYAQNASEAWINQLAPFMHQAEAPASGHMIVDGVPYTYNVFSLESTTGLNWIVGQLLEKSKTDRLVANTLALQIGIDAAVICLSLILTFTFTFYITRPLRRLCFELSRVAHLELDMEILRVPLVEEGRVLHRAFVLMHAAISSFRRFVPAAVIVNILKTDKEVVPELKLRVATVVFQDIVDFTKMSEEIEVSSLAALTSEYMDAMTSIIHRHGGTIDKYIGDCIMSIYNAPSRVNNHEEAAVRAALECQKELERLNPSWRIRYGYTLHQRIGIHTGDMLVGTMGSIHRMNWTAIGDTVNVAARLEGVNKYYGTELLTSEAVATKLKGEEFLCRRIATVRVSGKQTQTSIFEVSKDKTKRELYASYERALGQFQRRQFSFAMESIAEALGIDGKDRPSQILRRRIEENQDSAEDSWSYVESIVK</sequence>
<name>A0A2P6NCB5_9EUKA</name>
<dbReference type="GO" id="GO:0009190">
    <property type="term" value="P:cyclic nucleotide biosynthetic process"/>
    <property type="evidence" value="ECO:0007669"/>
    <property type="project" value="InterPro"/>
</dbReference>
<keyword evidence="2" id="KW-0472">Membrane</keyword>
<comment type="caution">
    <text evidence="4">The sequence shown here is derived from an EMBL/GenBank/DDBJ whole genome shotgun (WGS) entry which is preliminary data.</text>
</comment>
<evidence type="ECO:0000259" key="3">
    <source>
        <dbReference type="PROSITE" id="PS50125"/>
    </source>
</evidence>
<keyword evidence="2" id="KW-1133">Transmembrane helix</keyword>
<dbReference type="Pfam" id="PF00211">
    <property type="entry name" value="Guanylate_cyc"/>
    <property type="match status" value="1"/>
</dbReference>
<evidence type="ECO:0000256" key="1">
    <source>
        <dbReference type="SAM" id="MobiDB-lite"/>
    </source>
</evidence>
<evidence type="ECO:0000313" key="4">
    <source>
        <dbReference type="EMBL" id="PRP81585.1"/>
    </source>
</evidence>
<dbReference type="CDD" id="cd07302">
    <property type="entry name" value="CHD"/>
    <property type="match status" value="1"/>
</dbReference>
<dbReference type="SMART" id="SM00044">
    <property type="entry name" value="CYCc"/>
    <property type="match status" value="1"/>
</dbReference>
<proteinExistence type="predicted"/>
<feature type="region of interest" description="Disordered" evidence="1">
    <location>
        <begin position="1"/>
        <end position="21"/>
    </location>
</feature>
<gene>
    <name evidence="4" type="ORF">PROFUN_01092</name>
</gene>
<keyword evidence="2" id="KW-0812">Transmembrane</keyword>
<dbReference type="SUPFAM" id="SSF55073">
    <property type="entry name" value="Nucleotide cyclase"/>
    <property type="match status" value="1"/>
</dbReference>
<feature type="domain" description="Guanylate cyclase" evidence="3">
    <location>
        <begin position="588"/>
        <end position="720"/>
    </location>
</feature>
<evidence type="ECO:0000313" key="5">
    <source>
        <dbReference type="Proteomes" id="UP000241769"/>
    </source>
</evidence>
<dbReference type="InterPro" id="IPR050697">
    <property type="entry name" value="Adenylyl/Guanylyl_Cyclase_3/4"/>
</dbReference>
<feature type="compositionally biased region" description="Basic and acidic residues" evidence="1">
    <location>
        <begin position="1"/>
        <end position="16"/>
    </location>
</feature>
<dbReference type="InterPro" id="IPR029787">
    <property type="entry name" value="Nucleotide_cyclase"/>
</dbReference>
<keyword evidence="5" id="KW-1185">Reference proteome</keyword>
<dbReference type="InParanoid" id="A0A2P6NCB5"/>
<dbReference type="STRING" id="1890364.A0A2P6NCB5"/>
<organism evidence="4 5">
    <name type="scientific">Planoprotostelium fungivorum</name>
    <dbReference type="NCBI Taxonomy" id="1890364"/>
    <lineage>
        <taxon>Eukaryota</taxon>
        <taxon>Amoebozoa</taxon>
        <taxon>Evosea</taxon>
        <taxon>Variosea</taxon>
        <taxon>Cavosteliida</taxon>
        <taxon>Cavosteliaceae</taxon>
        <taxon>Planoprotostelium</taxon>
    </lineage>
</organism>
<dbReference type="Gene3D" id="3.30.70.1230">
    <property type="entry name" value="Nucleotide cyclase"/>
    <property type="match status" value="1"/>
</dbReference>
<dbReference type="Proteomes" id="UP000241769">
    <property type="component" value="Unassembled WGS sequence"/>
</dbReference>
<dbReference type="AlphaFoldDB" id="A0A2P6NCB5"/>
<dbReference type="PANTHER" id="PTHR43081">
    <property type="entry name" value="ADENYLATE CYCLASE, TERMINAL-DIFFERENTIATION SPECIFIC-RELATED"/>
    <property type="match status" value="1"/>
</dbReference>
<protein>
    <submittedName>
        <fullName evidence="4">Adenylate/guanylate cyclase with integral membrane sensor</fullName>
    </submittedName>
</protein>
<evidence type="ECO:0000256" key="2">
    <source>
        <dbReference type="SAM" id="Phobius"/>
    </source>
</evidence>
<accession>A0A2P6NCB5</accession>
<feature type="transmembrane region" description="Helical" evidence="2">
    <location>
        <begin position="136"/>
        <end position="155"/>
    </location>
</feature>
<feature type="transmembrane region" description="Helical" evidence="2">
    <location>
        <begin position="485"/>
        <end position="510"/>
    </location>
</feature>
<dbReference type="InterPro" id="IPR001054">
    <property type="entry name" value="A/G_cyclase"/>
</dbReference>
<dbReference type="OrthoDB" id="60033at2759"/>
<dbReference type="EMBL" id="MDYQ01000121">
    <property type="protein sequence ID" value="PRP81585.1"/>
    <property type="molecule type" value="Genomic_DNA"/>
</dbReference>